<dbReference type="EMBL" id="MT144789">
    <property type="protein sequence ID" value="QJH99443.1"/>
    <property type="molecule type" value="Genomic_DNA"/>
</dbReference>
<proteinExistence type="predicted"/>
<gene>
    <name evidence="3" type="ORF">MM415A00449_0021</name>
    <name evidence="2" type="ORF">MM415B01001_0022</name>
    <name evidence="1" type="ORF">TM448A01792_0002</name>
    <name evidence="4" type="ORF">TM448B01591_0008</name>
</gene>
<accession>A0A6H1ZTI1</accession>
<evidence type="ECO:0000313" key="4">
    <source>
        <dbReference type="EMBL" id="QJH99443.1"/>
    </source>
</evidence>
<organism evidence="1">
    <name type="scientific">viral metagenome</name>
    <dbReference type="NCBI Taxonomy" id="1070528"/>
    <lineage>
        <taxon>unclassified sequences</taxon>
        <taxon>metagenomes</taxon>
        <taxon>organismal metagenomes</taxon>
    </lineage>
</organism>
<evidence type="ECO:0000313" key="1">
    <source>
        <dbReference type="EMBL" id="QJA50510.1"/>
    </source>
</evidence>
<dbReference type="AlphaFoldDB" id="A0A6H1ZTI1"/>
<dbReference type="EMBL" id="MT142477">
    <property type="protein sequence ID" value="QJA82024.1"/>
    <property type="molecule type" value="Genomic_DNA"/>
</dbReference>
<dbReference type="EMBL" id="MT144200">
    <property type="protein sequence ID" value="QJA50510.1"/>
    <property type="molecule type" value="Genomic_DNA"/>
</dbReference>
<name>A0A6H1ZTI1_9ZZZZ</name>
<protein>
    <submittedName>
        <fullName evidence="1">Uncharacterized protein</fullName>
    </submittedName>
</protein>
<evidence type="ECO:0000313" key="3">
    <source>
        <dbReference type="EMBL" id="QJA82024.1"/>
    </source>
</evidence>
<evidence type="ECO:0000313" key="2">
    <source>
        <dbReference type="EMBL" id="QJA61057.1"/>
    </source>
</evidence>
<reference evidence="1" key="1">
    <citation type="submission" date="2020-03" db="EMBL/GenBank/DDBJ databases">
        <title>The deep terrestrial virosphere.</title>
        <authorList>
            <person name="Holmfeldt K."/>
            <person name="Nilsson E."/>
            <person name="Simone D."/>
            <person name="Lopez-Fernandez M."/>
            <person name="Wu X."/>
            <person name="de Brujin I."/>
            <person name="Lundin D."/>
            <person name="Andersson A."/>
            <person name="Bertilsson S."/>
            <person name="Dopson M."/>
        </authorList>
    </citation>
    <scope>NUCLEOTIDE SEQUENCE</scope>
    <source>
        <strain evidence="3">MM415A00449</strain>
        <strain evidence="2">MM415B01001</strain>
        <strain evidence="1">TM448A01792</strain>
        <strain evidence="4">TM448B01591</strain>
    </source>
</reference>
<sequence length="148" mass="16861">MTDNVIKLTPKYIQEAQQALTGMNESQAKDVIMYLAEQFIKEIELGLEGEIEYEDAPFFEVVDRMYEDSEVRGCFFCDRTIDGNEIPFDYPNTTRLCLSCMLKIANVLVAFGIHPGSLFPGMGDRKIQPVIYDEVKEDLRRPKGASVH</sequence>
<dbReference type="EMBL" id="MT141429">
    <property type="protein sequence ID" value="QJA61057.1"/>
    <property type="molecule type" value="Genomic_DNA"/>
</dbReference>